<comment type="caution">
    <text evidence="1">The sequence shown here is derived from an EMBL/GenBank/DDBJ whole genome shotgun (WGS) entry which is preliminary data.</text>
</comment>
<accession>A0AA38KCM7</accession>
<name>A0AA38KCM7_9AGAR</name>
<organism evidence="1 2">
    <name type="scientific">Lentinula aff. detonsa</name>
    <dbReference type="NCBI Taxonomy" id="2804958"/>
    <lineage>
        <taxon>Eukaryota</taxon>
        <taxon>Fungi</taxon>
        <taxon>Dikarya</taxon>
        <taxon>Basidiomycota</taxon>
        <taxon>Agaricomycotina</taxon>
        <taxon>Agaricomycetes</taxon>
        <taxon>Agaricomycetidae</taxon>
        <taxon>Agaricales</taxon>
        <taxon>Marasmiineae</taxon>
        <taxon>Omphalotaceae</taxon>
        <taxon>Lentinula</taxon>
    </lineage>
</organism>
<dbReference type="Proteomes" id="UP001163798">
    <property type="component" value="Unassembled WGS sequence"/>
</dbReference>
<gene>
    <name evidence="1" type="ORF">GGU10DRAFT_382553</name>
</gene>
<dbReference type="EMBL" id="MU794910">
    <property type="protein sequence ID" value="KAJ3779441.1"/>
    <property type="molecule type" value="Genomic_DNA"/>
</dbReference>
<protein>
    <submittedName>
        <fullName evidence="1">Uncharacterized protein</fullName>
    </submittedName>
</protein>
<sequence>MTALPQLSAAFRKLNNDMADEIEFNAHGKIGSCSSARAQKFRNSDFPSPGDLKLFEAFITPPISSIVPKYTPRLPNVQGIAAFCQKQFGWQPELAFKKLHANLWPAVIIQMLCSDSVAYNPNNSEILAPQVEPVEDNLQIDSKGKSFIPTYSTTILNQKPLDLQAKNIQNAISITFCTNIFIQLSGLSNVSLTTRRRFNVPGIIIAYAMNNVHLKHSLSEPYNLSSPEFIVDCLLKQVPAFSPKHQ</sequence>
<proteinExistence type="predicted"/>
<dbReference type="AlphaFoldDB" id="A0AA38KCM7"/>
<keyword evidence="2" id="KW-1185">Reference proteome</keyword>
<evidence type="ECO:0000313" key="2">
    <source>
        <dbReference type="Proteomes" id="UP001163798"/>
    </source>
</evidence>
<evidence type="ECO:0000313" key="1">
    <source>
        <dbReference type="EMBL" id="KAJ3779441.1"/>
    </source>
</evidence>
<reference evidence="1" key="1">
    <citation type="submission" date="2022-08" db="EMBL/GenBank/DDBJ databases">
        <authorList>
            <consortium name="DOE Joint Genome Institute"/>
            <person name="Min B."/>
            <person name="Riley R."/>
            <person name="Sierra-Patev S."/>
            <person name="Naranjo-Ortiz M."/>
            <person name="Looney B."/>
            <person name="Konkel Z."/>
            <person name="Slot J.C."/>
            <person name="Sakamoto Y."/>
            <person name="Steenwyk J.L."/>
            <person name="Rokas A."/>
            <person name="Carro J."/>
            <person name="Camarero S."/>
            <person name="Ferreira P."/>
            <person name="Molpeceres G."/>
            <person name="Ruiz-Duenas F.J."/>
            <person name="Serrano A."/>
            <person name="Henrissat B."/>
            <person name="Drula E."/>
            <person name="Hughes K.W."/>
            <person name="Mata J.L."/>
            <person name="Ishikawa N.K."/>
            <person name="Vargas-Isla R."/>
            <person name="Ushijima S."/>
            <person name="Smith C.A."/>
            <person name="Ahrendt S."/>
            <person name="Andreopoulos W."/>
            <person name="He G."/>
            <person name="Labutti K."/>
            <person name="Lipzen A."/>
            <person name="Ng V."/>
            <person name="Sandor L."/>
            <person name="Barry K."/>
            <person name="Martinez A.T."/>
            <person name="Xiao Y."/>
            <person name="Gibbons J.G."/>
            <person name="Terashima K."/>
            <person name="Hibbett D.S."/>
            <person name="Grigoriev I.V."/>
        </authorList>
    </citation>
    <scope>NUCLEOTIDE SEQUENCE</scope>
    <source>
        <strain evidence="1">TFB10291</strain>
    </source>
</reference>